<reference evidence="1" key="1">
    <citation type="submission" date="2022-07" db="EMBL/GenBank/DDBJ databases">
        <title>Draft genome of Pseudomonas carnis strain LP isolated from cheese.</title>
        <authorList>
            <person name="Wolfe B.E."/>
        </authorList>
    </citation>
    <scope>NUCLEOTIDE SEQUENCE</scope>
    <source>
        <strain evidence="1">LP</strain>
    </source>
</reference>
<proteinExistence type="predicted"/>
<protein>
    <submittedName>
        <fullName evidence="1">Uncharacterized protein</fullName>
    </submittedName>
</protein>
<comment type="caution">
    <text evidence="1">The sequence shown here is derived from an EMBL/GenBank/DDBJ whole genome shotgun (WGS) entry which is preliminary data.</text>
</comment>
<dbReference type="RefSeq" id="WP_274128823.1">
    <property type="nucleotide sequence ID" value="NZ_JANCLL010000031.1"/>
</dbReference>
<gene>
    <name evidence="1" type="ORF">NMG11_22665</name>
</gene>
<dbReference type="Proteomes" id="UP001150614">
    <property type="component" value="Unassembled WGS sequence"/>
</dbReference>
<accession>A0ABT5RMJ8</accession>
<sequence length="78" mass="8951">MLEPLQGVATIAATNQFFDDLCRLVDAREELPLLRPQVEAYRWETLHHAGMVNTYHQIQGFCAASWSPRYWTSNKVGT</sequence>
<keyword evidence="2" id="KW-1185">Reference proteome</keyword>
<name>A0ABT5RMJ8_9PSED</name>
<evidence type="ECO:0000313" key="1">
    <source>
        <dbReference type="EMBL" id="MDD1946632.1"/>
    </source>
</evidence>
<evidence type="ECO:0000313" key="2">
    <source>
        <dbReference type="Proteomes" id="UP001150614"/>
    </source>
</evidence>
<organism evidence="1 2">
    <name type="scientific">Pseudomonas carnis</name>
    <dbReference type="NCBI Taxonomy" id="2487355"/>
    <lineage>
        <taxon>Bacteria</taxon>
        <taxon>Pseudomonadati</taxon>
        <taxon>Pseudomonadota</taxon>
        <taxon>Gammaproteobacteria</taxon>
        <taxon>Pseudomonadales</taxon>
        <taxon>Pseudomonadaceae</taxon>
        <taxon>Pseudomonas</taxon>
    </lineage>
</organism>
<dbReference type="EMBL" id="JANCLL010000031">
    <property type="protein sequence ID" value="MDD1946632.1"/>
    <property type="molecule type" value="Genomic_DNA"/>
</dbReference>